<organism evidence="2 3">
    <name type="scientific">Oryzomonas japonica</name>
    <dbReference type="NCBI Taxonomy" id="2603858"/>
    <lineage>
        <taxon>Bacteria</taxon>
        <taxon>Pseudomonadati</taxon>
        <taxon>Thermodesulfobacteriota</taxon>
        <taxon>Desulfuromonadia</taxon>
        <taxon>Geobacterales</taxon>
        <taxon>Geobacteraceae</taxon>
        <taxon>Oryzomonas</taxon>
    </lineage>
</organism>
<dbReference type="Proteomes" id="UP000420562">
    <property type="component" value="Unassembled WGS sequence"/>
</dbReference>
<evidence type="ECO:0000313" key="3">
    <source>
        <dbReference type="Proteomes" id="UP000420562"/>
    </source>
</evidence>
<evidence type="ECO:0000313" key="2">
    <source>
        <dbReference type="EMBL" id="KAB0666484.1"/>
    </source>
</evidence>
<dbReference type="SUPFAM" id="SSF53756">
    <property type="entry name" value="UDP-Glycosyltransferase/glycogen phosphorylase"/>
    <property type="match status" value="1"/>
</dbReference>
<feature type="domain" description="Glycosyl transferase family 1" evidence="1">
    <location>
        <begin position="187"/>
        <end position="297"/>
    </location>
</feature>
<dbReference type="AlphaFoldDB" id="A0A7J4ZT16"/>
<name>A0A7J4ZT16_9BACT</name>
<dbReference type="EMBL" id="VZQZ01000002">
    <property type="protein sequence ID" value="KAB0666484.1"/>
    <property type="molecule type" value="Genomic_DNA"/>
</dbReference>
<dbReference type="GO" id="GO:0016757">
    <property type="term" value="F:glycosyltransferase activity"/>
    <property type="evidence" value="ECO:0007669"/>
    <property type="project" value="InterPro"/>
</dbReference>
<dbReference type="Pfam" id="PF00534">
    <property type="entry name" value="Glycos_transf_1"/>
    <property type="match status" value="1"/>
</dbReference>
<comment type="caution">
    <text evidence="2">The sequence shown here is derived from an EMBL/GenBank/DDBJ whole genome shotgun (WGS) entry which is preliminary data.</text>
</comment>
<proteinExistence type="predicted"/>
<keyword evidence="3" id="KW-1185">Reference proteome</keyword>
<protein>
    <submittedName>
        <fullName evidence="2">Glycosyltransferase</fullName>
    </submittedName>
</protein>
<dbReference type="Gene3D" id="3.40.50.2000">
    <property type="entry name" value="Glycogen Phosphorylase B"/>
    <property type="match status" value="1"/>
</dbReference>
<gene>
    <name evidence="2" type="ORF">F6V25_03425</name>
</gene>
<accession>A0A7J4ZT16</accession>
<sequence>MVLLIMKDTIWIAWERHRRTIEICKTLNIELIILDSKLCRIFKHPYFTILTIIRLIKYKPKVLFVQNPSILLTFIACVLKSMLKYTLIVDTHNAALDPENRLLKLIRKINFFLHSRSDLTIITNNSLAKFIYNNSQYFVLPDKVPDVDLNNRKIALKGAINVVCVCTYGDDEPYSEMFEAANTFGADVFFYFTGSVKKLSSKKVINDYTTTSNNIILTGFLPDQDYWSLLKSSDLIIDLTNREACLVCGAYEAVASEVPLILSDTKALRELFVSGAVFTQNSADKISESIISAINNLRHLKNEIILQKQLMNNNWNVLSSELIDEIDKIKGIRD</sequence>
<keyword evidence="2" id="KW-0808">Transferase</keyword>
<dbReference type="InterPro" id="IPR001296">
    <property type="entry name" value="Glyco_trans_1"/>
</dbReference>
<reference evidence="2 3" key="1">
    <citation type="submission" date="2019-09" db="EMBL/GenBank/DDBJ databases">
        <title>Geobacter sp. Red96, a novel strain isolated from paddy soil.</title>
        <authorList>
            <person name="Xu Z."/>
            <person name="Masuda Y."/>
            <person name="Itoh H."/>
            <person name="Senoo K."/>
        </authorList>
    </citation>
    <scope>NUCLEOTIDE SEQUENCE [LARGE SCALE GENOMIC DNA]</scope>
    <source>
        <strain evidence="2 3">Red96</strain>
    </source>
</reference>
<evidence type="ECO:0000259" key="1">
    <source>
        <dbReference type="Pfam" id="PF00534"/>
    </source>
</evidence>